<reference evidence="2" key="1">
    <citation type="submission" date="2022-04" db="EMBL/GenBank/DDBJ databases">
        <title>Carnegiea gigantea Genome sequencing and assembly v2.</title>
        <authorList>
            <person name="Copetti D."/>
            <person name="Sanderson M.J."/>
            <person name="Burquez A."/>
            <person name="Wojciechowski M.F."/>
        </authorList>
    </citation>
    <scope>NUCLEOTIDE SEQUENCE</scope>
    <source>
        <strain evidence="2">SGP5-SGP5p</strain>
        <tissue evidence="2">Aerial part</tissue>
    </source>
</reference>
<evidence type="ECO:0000256" key="1">
    <source>
        <dbReference type="SAM" id="MobiDB-lite"/>
    </source>
</evidence>
<feature type="compositionally biased region" description="Acidic residues" evidence="1">
    <location>
        <begin position="42"/>
        <end position="60"/>
    </location>
</feature>
<dbReference type="EMBL" id="JAKOGI010001403">
    <property type="protein sequence ID" value="KAJ8425791.1"/>
    <property type="molecule type" value="Genomic_DNA"/>
</dbReference>
<proteinExistence type="predicted"/>
<feature type="region of interest" description="Disordered" evidence="1">
    <location>
        <begin position="39"/>
        <end position="117"/>
    </location>
</feature>
<sequence>MKIEITNPIEIQEGDDEEIPLIGDDVKHDIIDTKIVDANLDNNDENDENVVSEGDEDEFSDRESDIDSFDRDLEEYKSDDGGKEEPSKHFGMIIPSLMHPQDSCPDPNHDDAQDPTQQIEEVHAYVQLWERTKRRKDGSWDPDAAVKYEEYKELHMS</sequence>
<dbReference type="AlphaFoldDB" id="A0A9Q1GUU1"/>
<organism evidence="2 3">
    <name type="scientific">Carnegiea gigantea</name>
    <dbReference type="NCBI Taxonomy" id="171969"/>
    <lineage>
        <taxon>Eukaryota</taxon>
        <taxon>Viridiplantae</taxon>
        <taxon>Streptophyta</taxon>
        <taxon>Embryophyta</taxon>
        <taxon>Tracheophyta</taxon>
        <taxon>Spermatophyta</taxon>
        <taxon>Magnoliopsida</taxon>
        <taxon>eudicotyledons</taxon>
        <taxon>Gunneridae</taxon>
        <taxon>Pentapetalae</taxon>
        <taxon>Caryophyllales</taxon>
        <taxon>Cactineae</taxon>
        <taxon>Cactaceae</taxon>
        <taxon>Cactoideae</taxon>
        <taxon>Echinocereeae</taxon>
        <taxon>Carnegiea</taxon>
    </lineage>
</organism>
<protein>
    <submittedName>
        <fullName evidence="2">Uncharacterized protein</fullName>
    </submittedName>
</protein>
<name>A0A9Q1GUU1_9CARY</name>
<evidence type="ECO:0000313" key="3">
    <source>
        <dbReference type="Proteomes" id="UP001153076"/>
    </source>
</evidence>
<keyword evidence="3" id="KW-1185">Reference proteome</keyword>
<gene>
    <name evidence="2" type="ORF">Cgig2_020290</name>
</gene>
<evidence type="ECO:0000313" key="2">
    <source>
        <dbReference type="EMBL" id="KAJ8425791.1"/>
    </source>
</evidence>
<feature type="compositionally biased region" description="Basic and acidic residues" evidence="1">
    <location>
        <begin position="61"/>
        <end position="88"/>
    </location>
</feature>
<accession>A0A9Q1GUU1</accession>
<dbReference type="Proteomes" id="UP001153076">
    <property type="component" value="Unassembled WGS sequence"/>
</dbReference>
<comment type="caution">
    <text evidence="2">The sequence shown here is derived from an EMBL/GenBank/DDBJ whole genome shotgun (WGS) entry which is preliminary data.</text>
</comment>